<keyword evidence="1" id="KW-0472">Membrane</keyword>
<keyword evidence="1" id="KW-0812">Transmembrane</keyword>
<evidence type="ECO:0000313" key="3">
    <source>
        <dbReference type="Proteomes" id="UP001345963"/>
    </source>
</evidence>
<sequence>MAGPKAPHCVCWLVFSMVSLGAMCSPVLMLICPLLVLGTKLLSEDSSDSSVDFEVDEDENLLLRDPVH</sequence>
<gene>
    <name evidence="2" type="ORF">ATANTOWER_030427</name>
</gene>
<organism evidence="2 3">
    <name type="scientific">Ataeniobius toweri</name>
    <dbReference type="NCBI Taxonomy" id="208326"/>
    <lineage>
        <taxon>Eukaryota</taxon>
        <taxon>Metazoa</taxon>
        <taxon>Chordata</taxon>
        <taxon>Craniata</taxon>
        <taxon>Vertebrata</taxon>
        <taxon>Euteleostomi</taxon>
        <taxon>Actinopterygii</taxon>
        <taxon>Neopterygii</taxon>
        <taxon>Teleostei</taxon>
        <taxon>Neoteleostei</taxon>
        <taxon>Acanthomorphata</taxon>
        <taxon>Ovalentaria</taxon>
        <taxon>Atherinomorphae</taxon>
        <taxon>Cyprinodontiformes</taxon>
        <taxon>Goodeidae</taxon>
        <taxon>Ataeniobius</taxon>
    </lineage>
</organism>
<protein>
    <submittedName>
        <fullName evidence="2">Uncharacterized protein</fullName>
    </submittedName>
</protein>
<evidence type="ECO:0000256" key="1">
    <source>
        <dbReference type="SAM" id="Phobius"/>
    </source>
</evidence>
<keyword evidence="1" id="KW-1133">Transmembrane helix</keyword>
<name>A0ABU7CMI1_9TELE</name>
<evidence type="ECO:0000313" key="2">
    <source>
        <dbReference type="EMBL" id="MED6262945.1"/>
    </source>
</evidence>
<dbReference type="Proteomes" id="UP001345963">
    <property type="component" value="Unassembled WGS sequence"/>
</dbReference>
<keyword evidence="3" id="KW-1185">Reference proteome</keyword>
<comment type="caution">
    <text evidence="2">The sequence shown here is derived from an EMBL/GenBank/DDBJ whole genome shotgun (WGS) entry which is preliminary data.</text>
</comment>
<dbReference type="EMBL" id="JAHUTI010096673">
    <property type="protein sequence ID" value="MED6262945.1"/>
    <property type="molecule type" value="Genomic_DNA"/>
</dbReference>
<reference evidence="2 3" key="1">
    <citation type="submission" date="2021-07" db="EMBL/GenBank/DDBJ databases">
        <authorList>
            <person name="Palmer J.M."/>
        </authorList>
    </citation>
    <scope>NUCLEOTIDE SEQUENCE [LARGE SCALE GENOMIC DNA]</scope>
    <source>
        <strain evidence="2 3">AT_MEX2019</strain>
        <tissue evidence="2">Muscle</tissue>
    </source>
</reference>
<accession>A0ABU7CMI1</accession>
<proteinExistence type="predicted"/>
<feature type="transmembrane region" description="Helical" evidence="1">
    <location>
        <begin position="12"/>
        <end position="37"/>
    </location>
</feature>